<protein>
    <submittedName>
        <fullName evidence="2">Uncharacterized protein</fullName>
    </submittedName>
</protein>
<feature type="signal peptide" evidence="1">
    <location>
        <begin position="1"/>
        <end position="21"/>
    </location>
</feature>
<accession>A0A7G2C002</accession>
<proteinExistence type="predicted"/>
<sequence>MLSTRILSLVLACALLVSVRCEPVYDIIFSDRPLRTSDLQSTSSEDLVPVRLHNGSLYVCKTTEEETVDSEEESLTPRQKLSREQAVSLEKSLQRRKCDSAIYDHVRVVLCWAYYIGHLSSQPGGTHVHVIAVSNSYNRSYTPKPSLSLNYTVDASVVTPIQEYTYEEDFMGPHIRTDFVVPFKGTMPYFQYTSVVVKLYCASEGMQKKNFFVRELQPLVLEVQGFVEEVCGYTTAPIDSSESPIVCFPVFA</sequence>
<keyword evidence="3" id="KW-1185">Reference proteome</keyword>
<reference evidence="2 3" key="1">
    <citation type="submission" date="2020-08" db="EMBL/GenBank/DDBJ databases">
        <authorList>
            <person name="Newling K."/>
            <person name="Davey J."/>
            <person name="Forrester S."/>
        </authorList>
    </citation>
    <scope>NUCLEOTIDE SEQUENCE [LARGE SCALE GENOMIC DNA]</scope>
    <source>
        <strain evidence="3">Crithidia deanei Carvalho (ATCC PRA-265)</strain>
    </source>
</reference>
<evidence type="ECO:0000313" key="2">
    <source>
        <dbReference type="EMBL" id="CAD2213108.1"/>
    </source>
</evidence>
<keyword evidence="1" id="KW-0732">Signal</keyword>
<gene>
    <name evidence="2" type="ORF">ADEAN_000054400</name>
</gene>
<dbReference type="EMBL" id="LR877145">
    <property type="protein sequence ID" value="CAD2213108.1"/>
    <property type="molecule type" value="Genomic_DNA"/>
</dbReference>
<evidence type="ECO:0000256" key="1">
    <source>
        <dbReference type="SAM" id="SignalP"/>
    </source>
</evidence>
<organism evidence="2 3">
    <name type="scientific">Angomonas deanei</name>
    <dbReference type="NCBI Taxonomy" id="59799"/>
    <lineage>
        <taxon>Eukaryota</taxon>
        <taxon>Discoba</taxon>
        <taxon>Euglenozoa</taxon>
        <taxon>Kinetoplastea</taxon>
        <taxon>Metakinetoplastina</taxon>
        <taxon>Trypanosomatida</taxon>
        <taxon>Trypanosomatidae</taxon>
        <taxon>Strigomonadinae</taxon>
        <taxon>Angomonas</taxon>
    </lineage>
</organism>
<dbReference type="AlphaFoldDB" id="A0A7G2C002"/>
<name>A0A7G2C002_9TRYP</name>
<feature type="chain" id="PRO_5028914675" evidence="1">
    <location>
        <begin position="22"/>
        <end position="252"/>
    </location>
</feature>
<dbReference type="Proteomes" id="UP000515908">
    <property type="component" value="Chromosome 01"/>
</dbReference>
<dbReference type="VEuPathDB" id="TriTrypDB:ADEAN_000054400"/>
<evidence type="ECO:0000313" key="3">
    <source>
        <dbReference type="Proteomes" id="UP000515908"/>
    </source>
</evidence>